<keyword evidence="1" id="KW-0812">Transmembrane</keyword>
<keyword evidence="1" id="KW-1133">Transmembrane helix</keyword>
<dbReference type="Proteomes" id="UP000819052">
    <property type="component" value="Unassembled WGS sequence"/>
</dbReference>
<dbReference type="RefSeq" id="WP_167077579.1">
    <property type="nucleotide sequence ID" value="NZ_VVIW01000009.1"/>
</dbReference>
<evidence type="ECO:0000256" key="1">
    <source>
        <dbReference type="SAM" id="Phobius"/>
    </source>
</evidence>
<proteinExistence type="predicted"/>
<feature type="transmembrane region" description="Helical" evidence="1">
    <location>
        <begin position="39"/>
        <end position="59"/>
    </location>
</feature>
<feature type="transmembrane region" description="Helical" evidence="1">
    <location>
        <begin position="12"/>
        <end position="32"/>
    </location>
</feature>
<comment type="caution">
    <text evidence="2">The sequence shown here is derived from an EMBL/GenBank/DDBJ whole genome shotgun (WGS) entry which is preliminary data.</text>
</comment>
<reference evidence="2 3" key="1">
    <citation type="submission" date="2019-09" db="EMBL/GenBank/DDBJ databases">
        <title>Taxonomy of Antarctic Massilia spp.: description of Massilia rubra sp. nov., Massilia aquatica sp. nov., Massilia mucilaginosa sp. nov., Massilia frigida sp. nov. isolated from streams, lakes and regoliths.</title>
        <authorList>
            <person name="Holochova P."/>
            <person name="Sedlacek I."/>
            <person name="Kralova S."/>
            <person name="Maslanova I."/>
            <person name="Busse H.-J."/>
            <person name="Stankova E."/>
            <person name="Vrbovska V."/>
            <person name="Kovarovic V."/>
            <person name="Bartak M."/>
            <person name="Svec P."/>
            <person name="Pantucek R."/>
        </authorList>
    </citation>
    <scope>NUCLEOTIDE SEQUENCE [LARGE SCALE GENOMIC DNA]</scope>
    <source>
        <strain evidence="2 3">CCM 8693</strain>
    </source>
</reference>
<protein>
    <submittedName>
        <fullName evidence="2">Uncharacterized protein</fullName>
    </submittedName>
</protein>
<gene>
    <name evidence="2" type="ORF">F1609_16840</name>
</gene>
<name>A0ABX0M4H6_9BURK</name>
<keyword evidence="1" id="KW-0472">Membrane</keyword>
<dbReference type="EMBL" id="VVIW01000009">
    <property type="protein sequence ID" value="NHZ41817.1"/>
    <property type="molecule type" value="Genomic_DNA"/>
</dbReference>
<feature type="transmembrane region" description="Helical" evidence="1">
    <location>
        <begin position="71"/>
        <end position="91"/>
    </location>
</feature>
<accession>A0ABX0M4H6</accession>
<organism evidence="2 3">
    <name type="scientific">Massilia aquatica</name>
    <dbReference type="NCBI Taxonomy" id="2609000"/>
    <lineage>
        <taxon>Bacteria</taxon>
        <taxon>Pseudomonadati</taxon>
        <taxon>Pseudomonadota</taxon>
        <taxon>Betaproteobacteria</taxon>
        <taxon>Burkholderiales</taxon>
        <taxon>Oxalobacteraceae</taxon>
        <taxon>Telluria group</taxon>
        <taxon>Massilia</taxon>
    </lineage>
</organism>
<sequence length="110" mass="11988">MQIDPTGDSVAGIKYSVLIFSFIGAAVSLSYAKEMTRPQALTAITVGTVVSVMATPLILHYLGLPQELDRAIAFFSGLAAMRAVPVLFSLIDRLRDIKLPWLSEHNDPKE</sequence>
<evidence type="ECO:0000313" key="3">
    <source>
        <dbReference type="Proteomes" id="UP000819052"/>
    </source>
</evidence>
<evidence type="ECO:0000313" key="2">
    <source>
        <dbReference type="EMBL" id="NHZ41817.1"/>
    </source>
</evidence>
<keyword evidence="3" id="KW-1185">Reference proteome</keyword>